<dbReference type="InterPro" id="IPR000281">
    <property type="entry name" value="HTH_RpiR"/>
</dbReference>
<dbReference type="Proteomes" id="UP000824063">
    <property type="component" value="Unassembled WGS sequence"/>
</dbReference>
<gene>
    <name evidence="6" type="ORF">IAA20_09285</name>
</gene>
<dbReference type="PROSITE" id="PS51464">
    <property type="entry name" value="SIS"/>
    <property type="match status" value="1"/>
</dbReference>
<evidence type="ECO:0000256" key="3">
    <source>
        <dbReference type="ARBA" id="ARBA00023163"/>
    </source>
</evidence>
<evidence type="ECO:0000259" key="4">
    <source>
        <dbReference type="PROSITE" id="PS51071"/>
    </source>
</evidence>
<evidence type="ECO:0000259" key="5">
    <source>
        <dbReference type="PROSITE" id="PS51464"/>
    </source>
</evidence>
<dbReference type="PANTHER" id="PTHR30514">
    <property type="entry name" value="GLUCOKINASE"/>
    <property type="match status" value="1"/>
</dbReference>
<dbReference type="Gene3D" id="1.10.10.10">
    <property type="entry name" value="Winged helix-like DNA-binding domain superfamily/Winged helix DNA-binding domain"/>
    <property type="match status" value="1"/>
</dbReference>
<reference evidence="6" key="1">
    <citation type="journal article" date="2021" name="PeerJ">
        <title>Extensive microbial diversity within the chicken gut microbiome revealed by metagenomics and culture.</title>
        <authorList>
            <person name="Gilroy R."/>
            <person name="Ravi A."/>
            <person name="Getino M."/>
            <person name="Pursley I."/>
            <person name="Horton D.L."/>
            <person name="Alikhan N.F."/>
            <person name="Baker D."/>
            <person name="Gharbi K."/>
            <person name="Hall N."/>
            <person name="Watson M."/>
            <person name="Adriaenssens E.M."/>
            <person name="Foster-Nyarko E."/>
            <person name="Jarju S."/>
            <person name="Secka A."/>
            <person name="Antonio M."/>
            <person name="Oren A."/>
            <person name="Chaudhuri R.R."/>
            <person name="La Ragione R."/>
            <person name="Hildebrand F."/>
            <person name="Pallen M.J."/>
        </authorList>
    </citation>
    <scope>NUCLEOTIDE SEQUENCE</scope>
    <source>
        <strain evidence="6">CHK172-16539</strain>
    </source>
</reference>
<proteinExistence type="predicted"/>
<sequence length="284" mass="32148">MNILSRLQQQKDFNPTEKQIAEQILLNPEKILTQSIQELALQTYTSTSSIVRLCRKIGLKGFKDFKMQLASQLHYQPHDVLLVDPDFPFSEDDTYTDITDKLKELSIHSINQTAQLFSDESLESSVKLITQAVHVGIFAYGDTAIPALNFQNKMMKIGYHILSSHIPGEEHHLANSFNESDCAILLSYSGESKNNYHIAKILKQRGVPLIVVTAYPNSHIGLLADVLLLAAVNESKNVKLSTFSSQLSMDYLLNALYSCVFVANYEKNQNKRIQSENFFLNDRF</sequence>
<keyword evidence="2" id="KW-0238">DNA-binding</keyword>
<dbReference type="EMBL" id="DXBN01000212">
    <property type="protein sequence ID" value="HIZ54122.1"/>
    <property type="molecule type" value="Genomic_DNA"/>
</dbReference>
<dbReference type="SUPFAM" id="SSF53697">
    <property type="entry name" value="SIS domain"/>
    <property type="match status" value="1"/>
</dbReference>
<dbReference type="GO" id="GO:0097367">
    <property type="term" value="F:carbohydrate derivative binding"/>
    <property type="evidence" value="ECO:0007669"/>
    <property type="project" value="InterPro"/>
</dbReference>
<keyword evidence="3" id="KW-0804">Transcription</keyword>
<dbReference type="GO" id="GO:0003677">
    <property type="term" value="F:DNA binding"/>
    <property type="evidence" value="ECO:0007669"/>
    <property type="project" value="UniProtKB-KW"/>
</dbReference>
<dbReference type="SUPFAM" id="SSF46689">
    <property type="entry name" value="Homeodomain-like"/>
    <property type="match status" value="1"/>
</dbReference>
<accession>A0A9D2F978</accession>
<comment type="caution">
    <text evidence="6">The sequence shown here is derived from an EMBL/GenBank/DDBJ whole genome shotgun (WGS) entry which is preliminary data.</text>
</comment>
<protein>
    <submittedName>
        <fullName evidence="6">MurR/RpiR family transcriptional regulator</fullName>
    </submittedName>
</protein>
<dbReference type="InterPro" id="IPR035472">
    <property type="entry name" value="RpiR-like_SIS"/>
</dbReference>
<keyword evidence="1" id="KW-0805">Transcription regulation</keyword>
<evidence type="ECO:0000313" key="7">
    <source>
        <dbReference type="Proteomes" id="UP000824063"/>
    </source>
</evidence>
<feature type="domain" description="HTH rpiR-type" evidence="4">
    <location>
        <begin position="1"/>
        <end position="76"/>
    </location>
</feature>
<organism evidence="6 7">
    <name type="scientific">Candidatus Enterococcus avicola</name>
    <dbReference type="NCBI Taxonomy" id="2838561"/>
    <lineage>
        <taxon>Bacteria</taxon>
        <taxon>Bacillati</taxon>
        <taxon>Bacillota</taxon>
        <taxon>Bacilli</taxon>
        <taxon>Lactobacillales</taxon>
        <taxon>Enterococcaceae</taxon>
        <taxon>Enterococcus</taxon>
    </lineage>
</organism>
<dbReference type="PROSITE" id="PS51071">
    <property type="entry name" value="HTH_RPIR"/>
    <property type="match status" value="1"/>
</dbReference>
<evidence type="ECO:0000256" key="2">
    <source>
        <dbReference type="ARBA" id="ARBA00023125"/>
    </source>
</evidence>
<dbReference type="Pfam" id="PF01380">
    <property type="entry name" value="SIS"/>
    <property type="match status" value="1"/>
</dbReference>
<evidence type="ECO:0000256" key="1">
    <source>
        <dbReference type="ARBA" id="ARBA00023015"/>
    </source>
</evidence>
<dbReference type="PANTHER" id="PTHR30514:SF10">
    <property type="entry name" value="MURR_RPIR FAMILY TRANSCRIPTIONAL REGULATOR"/>
    <property type="match status" value="1"/>
</dbReference>
<dbReference type="Gene3D" id="3.40.50.10490">
    <property type="entry name" value="Glucose-6-phosphate isomerase like protein, domain 1"/>
    <property type="match status" value="1"/>
</dbReference>
<feature type="domain" description="SIS" evidence="5">
    <location>
        <begin position="125"/>
        <end position="266"/>
    </location>
</feature>
<dbReference type="CDD" id="cd05013">
    <property type="entry name" value="SIS_RpiR"/>
    <property type="match status" value="1"/>
</dbReference>
<evidence type="ECO:0000313" key="6">
    <source>
        <dbReference type="EMBL" id="HIZ54122.1"/>
    </source>
</evidence>
<dbReference type="GO" id="GO:0003700">
    <property type="term" value="F:DNA-binding transcription factor activity"/>
    <property type="evidence" value="ECO:0007669"/>
    <property type="project" value="InterPro"/>
</dbReference>
<dbReference type="InterPro" id="IPR047640">
    <property type="entry name" value="RpiR-like"/>
</dbReference>
<dbReference type="GO" id="GO:1901135">
    <property type="term" value="P:carbohydrate derivative metabolic process"/>
    <property type="evidence" value="ECO:0007669"/>
    <property type="project" value="InterPro"/>
</dbReference>
<dbReference type="InterPro" id="IPR001347">
    <property type="entry name" value="SIS_dom"/>
</dbReference>
<dbReference type="InterPro" id="IPR036388">
    <property type="entry name" value="WH-like_DNA-bd_sf"/>
</dbReference>
<dbReference type="AlphaFoldDB" id="A0A9D2F978"/>
<name>A0A9D2F978_9ENTE</name>
<dbReference type="InterPro" id="IPR046348">
    <property type="entry name" value="SIS_dom_sf"/>
</dbReference>
<reference evidence="6" key="2">
    <citation type="submission" date="2021-04" db="EMBL/GenBank/DDBJ databases">
        <authorList>
            <person name="Gilroy R."/>
        </authorList>
    </citation>
    <scope>NUCLEOTIDE SEQUENCE</scope>
    <source>
        <strain evidence="6">CHK172-16539</strain>
    </source>
</reference>
<dbReference type="Pfam" id="PF01418">
    <property type="entry name" value="HTH_6"/>
    <property type="match status" value="1"/>
</dbReference>
<dbReference type="InterPro" id="IPR009057">
    <property type="entry name" value="Homeodomain-like_sf"/>
</dbReference>